<dbReference type="AlphaFoldDB" id="A0A149TXN7"/>
<sequence>MREMHGARRDMRSERGISLTIAENGAQEAFEKVRWGRVVAAEQQEGAKASCPDFSVRSNINRL</sequence>
<proteinExistence type="predicted"/>
<protein>
    <submittedName>
        <fullName evidence="1">Uncharacterized protein</fullName>
    </submittedName>
</protein>
<reference evidence="1 2" key="1">
    <citation type="submission" date="2015-06" db="EMBL/GenBank/DDBJ databases">
        <title>Improved classification and identification of acetic acid bacteria using matrix-assisted laser desorption/ionization time-of-flight mass spectrometry; Gluconobacter nephelii and Gluconobacter uchimurae are later heterotypic synonyms of Gluconobacter japonicus and Gluconobacter oxydans, respectively.</title>
        <authorList>
            <person name="Li L."/>
            <person name="Cleenwerck I."/>
            <person name="De Vuyst L."/>
            <person name="Vandamme P."/>
        </authorList>
    </citation>
    <scope>NUCLEOTIDE SEQUENCE [LARGE SCALE GENOMIC DNA]</scope>
    <source>
        <strain evidence="1 2">LMG 23690</strain>
    </source>
</reference>
<evidence type="ECO:0000313" key="1">
    <source>
        <dbReference type="EMBL" id="KXV57910.1"/>
    </source>
</evidence>
<name>A0A149TXN7_9PROT</name>
<evidence type="ECO:0000313" key="2">
    <source>
        <dbReference type="Proteomes" id="UP000075360"/>
    </source>
</evidence>
<accession>A0A149TXN7</accession>
<organism evidence="1 2">
    <name type="scientific">Acetobacter senegalensis</name>
    <dbReference type="NCBI Taxonomy" id="446692"/>
    <lineage>
        <taxon>Bacteria</taxon>
        <taxon>Pseudomonadati</taxon>
        <taxon>Pseudomonadota</taxon>
        <taxon>Alphaproteobacteria</taxon>
        <taxon>Acetobacterales</taxon>
        <taxon>Acetobacteraceae</taxon>
        <taxon>Acetobacter</taxon>
    </lineage>
</organism>
<comment type="caution">
    <text evidence="1">The sequence shown here is derived from an EMBL/GenBank/DDBJ whole genome shotgun (WGS) entry which is preliminary data.</text>
</comment>
<dbReference type="Proteomes" id="UP000075360">
    <property type="component" value="Unassembled WGS sequence"/>
</dbReference>
<dbReference type="PATRIC" id="fig|446692.4.peg.1736"/>
<gene>
    <name evidence="1" type="ORF">AD948_13040</name>
</gene>
<dbReference type="EMBL" id="LHZU01000141">
    <property type="protein sequence ID" value="KXV57910.1"/>
    <property type="molecule type" value="Genomic_DNA"/>
</dbReference>